<evidence type="ECO:0000313" key="2">
    <source>
        <dbReference type="EMBL" id="KUH40549.1"/>
    </source>
</evidence>
<evidence type="ECO:0000313" key="3">
    <source>
        <dbReference type="Proteomes" id="UP000054011"/>
    </source>
</evidence>
<protein>
    <recommendedName>
        <fullName evidence="4">ANTAR domain-containing protein</fullName>
    </recommendedName>
</protein>
<dbReference type="Proteomes" id="UP000054011">
    <property type="component" value="Unassembled WGS sequence"/>
</dbReference>
<organism evidence="2 3">
    <name type="scientific">Streptomyces kanasensis</name>
    <dbReference type="NCBI Taxonomy" id="936756"/>
    <lineage>
        <taxon>Bacteria</taxon>
        <taxon>Bacillati</taxon>
        <taxon>Actinomycetota</taxon>
        <taxon>Actinomycetes</taxon>
        <taxon>Kitasatosporales</taxon>
        <taxon>Streptomycetaceae</taxon>
        <taxon>Streptomyces</taxon>
    </lineage>
</organism>
<name>A0A100YA73_9ACTN</name>
<dbReference type="RefSeq" id="WP_058940205.1">
    <property type="nucleotide sequence ID" value="NZ_LNSV01000002.1"/>
</dbReference>
<keyword evidence="3" id="KW-1185">Reference proteome</keyword>
<dbReference type="EMBL" id="LNSV01000002">
    <property type="protein sequence ID" value="KUH40549.1"/>
    <property type="molecule type" value="Genomic_DNA"/>
</dbReference>
<comment type="caution">
    <text evidence="2">The sequence shown here is derived from an EMBL/GenBank/DDBJ whole genome shotgun (WGS) entry which is preliminary data.</text>
</comment>
<dbReference type="AlphaFoldDB" id="A0A100YA73"/>
<reference evidence="2 3" key="1">
    <citation type="submission" date="2015-11" db="EMBL/GenBank/DDBJ databases">
        <title>Genome-wide analysis reveals the secondary metabolome in Streptomyces kanasensis ZX01.</title>
        <authorList>
            <person name="Zhang G."/>
            <person name="Han L."/>
            <person name="Feng J."/>
            <person name="Zhang X."/>
        </authorList>
    </citation>
    <scope>NUCLEOTIDE SEQUENCE [LARGE SCALE GENOMIC DNA]</scope>
    <source>
        <strain evidence="2 3">ZX01</strain>
    </source>
</reference>
<evidence type="ECO:0000256" key="1">
    <source>
        <dbReference type="SAM" id="MobiDB-lite"/>
    </source>
</evidence>
<gene>
    <name evidence="2" type="ORF">ATE80_01275</name>
</gene>
<evidence type="ECO:0008006" key="4">
    <source>
        <dbReference type="Google" id="ProtNLM"/>
    </source>
</evidence>
<sequence length="107" mass="11014">MTVDAVRHDDGSPAHEERLRADADVLAGAARRLLAQAAALEGRPGVPDWCVPTLRRQAECCGVAARDVRDAAALLGRHATRAGNDRAAAAATAAAATTRPAPRPSTA</sequence>
<proteinExistence type="predicted"/>
<feature type="region of interest" description="Disordered" evidence="1">
    <location>
        <begin position="80"/>
        <end position="107"/>
    </location>
</feature>
<accession>A0A100YA73</accession>